<dbReference type="PANTHER" id="PTHR35372:SF2">
    <property type="entry name" value="SF3 HELICASE DOMAIN-CONTAINING PROTEIN"/>
    <property type="match status" value="1"/>
</dbReference>
<dbReference type="InterPro" id="IPR006500">
    <property type="entry name" value="Helicase_put_C_phage/plasmid"/>
</dbReference>
<evidence type="ECO:0000256" key="3">
    <source>
        <dbReference type="ARBA" id="ARBA00022840"/>
    </source>
</evidence>
<feature type="domain" description="SF3 helicase" evidence="4">
    <location>
        <begin position="186"/>
        <end position="341"/>
    </location>
</feature>
<dbReference type="SUPFAM" id="SSF52540">
    <property type="entry name" value="P-loop containing nucleoside triphosphate hydrolases"/>
    <property type="match status" value="1"/>
</dbReference>
<keyword evidence="2" id="KW-0378">Hydrolase</keyword>
<protein>
    <submittedName>
        <fullName evidence="5">Phage/plasmid primase, P4 family domain protein</fullName>
    </submittedName>
</protein>
<organism evidence="5 6">
    <name type="scientific">Ruminococcus callidus ATCC 27760</name>
    <dbReference type="NCBI Taxonomy" id="411473"/>
    <lineage>
        <taxon>Bacteria</taxon>
        <taxon>Bacillati</taxon>
        <taxon>Bacillota</taxon>
        <taxon>Clostridia</taxon>
        <taxon>Eubacteriales</taxon>
        <taxon>Oscillospiraceae</taxon>
        <taxon>Ruminococcus</taxon>
    </lineage>
</organism>
<dbReference type="EMBL" id="AWVF01000176">
    <property type="protein sequence ID" value="ERJ96201.1"/>
    <property type="molecule type" value="Genomic_DNA"/>
</dbReference>
<comment type="caution">
    <text evidence="5">The sequence shown here is derived from an EMBL/GenBank/DDBJ whole genome shotgun (WGS) entry which is preliminary data.</text>
</comment>
<reference evidence="5 6" key="1">
    <citation type="submission" date="2013-07" db="EMBL/GenBank/DDBJ databases">
        <authorList>
            <person name="Weinstock G."/>
            <person name="Sodergren E."/>
            <person name="Wylie T."/>
            <person name="Fulton L."/>
            <person name="Fulton R."/>
            <person name="Fronick C."/>
            <person name="O'Laughlin M."/>
            <person name="Godfrey J."/>
            <person name="Miner T."/>
            <person name="Herter B."/>
            <person name="Appelbaum E."/>
            <person name="Cordes M."/>
            <person name="Lek S."/>
            <person name="Wollam A."/>
            <person name="Pepin K.H."/>
            <person name="Palsikar V.B."/>
            <person name="Mitreva M."/>
            <person name="Wilson R.K."/>
        </authorList>
    </citation>
    <scope>NUCLEOTIDE SEQUENCE [LARGE SCALE GENOMIC DNA]</scope>
    <source>
        <strain evidence="5 6">ATCC 27760</strain>
    </source>
</reference>
<dbReference type="PROSITE" id="PS51206">
    <property type="entry name" value="SF3_HELICASE_1"/>
    <property type="match status" value="1"/>
</dbReference>
<dbReference type="InterPro" id="IPR014818">
    <property type="entry name" value="Phage/plasmid_primase_P4_C"/>
</dbReference>
<dbReference type="NCBIfam" id="TIGR01613">
    <property type="entry name" value="primase_Cterm"/>
    <property type="match status" value="1"/>
</dbReference>
<gene>
    <name evidence="5" type="ORF">RUMCAL_01456</name>
</gene>
<dbReference type="OrthoDB" id="9763644at2"/>
<dbReference type="STRING" id="411473.RUMCAL_01456"/>
<sequence length="480" mass="56356">MKPFQETNYIAKDKENEQWKSNLPPEEVKEKMLAQRGFTQENGSKIQFDHTVFIQYAMTRVHALYCNGKLYFYNFKSKCYEYLEDHAYKKIFFAIIEEASCNIWKRKQENEYIPYFKRKVPYAEDNGMRPGLLQFQNCIFDLQEETIEKPTPDIFCLVQIPYDYDPKAKAPQFFRFLQELFDNDQTRIDLVQEIMGACLYYEDIMQKLVVFLGSGSNGKSLLSNMIKHMLGERNVSAVALDQISNGRFGKQNLDRKLLNISSETKTEKLYSTADLKALTGGDSIEIEEKFEKSYTTEIHSKFILLANDMIQTKDYSDGFYRRLLIIPFEQCFHDLAPNQEPEEGVLYKNIYLEGDLMQELPGIFNFAYAGLERLIDNDYNFTYSPACEAALEHYKNEHNVVKAFYNHCIVLSEPKHKKAERTAVVYAGFLSYCRENRFPCSISSIQFHRMFQNILTEEGTEARMVHRNRGDFYLHLQMQF</sequence>
<dbReference type="HOGENOM" id="CLU_018483_4_0_9"/>
<dbReference type="PATRIC" id="fig|411473.3.peg.1177"/>
<dbReference type="GO" id="GO:0016787">
    <property type="term" value="F:hydrolase activity"/>
    <property type="evidence" value="ECO:0007669"/>
    <property type="project" value="UniProtKB-KW"/>
</dbReference>
<evidence type="ECO:0000313" key="5">
    <source>
        <dbReference type="EMBL" id="ERJ96201.1"/>
    </source>
</evidence>
<dbReference type="AlphaFoldDB" id="U2KCF4"/>
<dbReference type="Pfam" id="PF19263">
    <property type="entry name" value="DUF5906"/>
    <property type="match status" value="1"/>
</dbReference>
<dbReference type="Proteomes" id="UP000016662">
    <property type="component" value="Unassembled WGS sequence"/>
</dbReference>
<dbReference type="InterPro" id="IPR051620">
    <property type="entry name" value="ORF904-like_C"/>
</dbReference>
<keyword evidence="3" id="KW-0067">ATP-binding</keyword>
<dbReference type="RefSeq" id="WP_021682927.1">
    <property type="nucleotide sequence ID" value="NZ_KI260449.1"/>
</dbReference>
<evidence type="ECO:0000313" key="6">
    <source>
        <dbReference type="Proteomes" id="UP000016662"/>
    </source>
</evidence>
<dbReference type="InterPro" id="IPR014015">
    <property type="entry name" value="Helicase_SF3_DNA-vir"/>
</dbReference>
<keyword evidence="1" id="KW-0547">Nucleotide-binding</keyword>
<dbReference type="PANTHER" id="PTHR35372">
    <property type="entry name" value="ATP BINDING PROTEIN-RELATED"/>
    <property type="match status" value="1"/>
</dbReference>
<accession>U2KCF4</accession>
<dbReference type="eggNOG" id="COG3378">
    <property type="taxonomic scope" value="Bacteria"/>
</dbReference>
<name>U2KCF4_9FIRM</name>
<evidence type="ECO:0000256" key="2">
    <source>
        <dbReference type="ARBA" id="ARBA00022801"/>
    </source>
</evidence>
<keyword evidence="6" id="KW-1185">Reference proteome</keyword>
<dbReference type="Gene3D" id="3.40.50.300">
    <property type="entry name" value="P-loop containing nucleotide triphosphate hydrolases"/>
    <property type="match status" value="1"/>
</dbReference>
<proteinExistence type="predicted"/>
<evidence type="ECO:0000256" key="1">
    <source>
        <dbReference type="ARBA" id="ARBA00022741"/>
    </source>
</evidence>
<dbReference type="GO" id="GO:0005524">
    <property type="term" value="F:ATP binding"/>
    <property type="evidence" value="ECO:0007669"/>
    <property type="project" value="UniProtKB-KW"/>
</dbReference>
<evidence type="ECO:0000259" key="4">
    <source>
        <dbReference type="PROSITE" id="PS51206"/>
    </source>
</evidence>
<dbReference type="InterPro" id="IPR027417">
    <property type="entry name" value="P-loop_NTPase"/>
</dbReference>
<dbReference type="Pfam" id="PF08706">
    <property type="entry name" value="D5_N"/>
    <property type="match status" value="1"/>
</dbReference>
<dbReference type="InterPro" id="IPR045455">
    <property type="entry name" value="NrS-1_pol-like_helicase"/>
</dbReference>